<dbReference type="RefSeq" id="WP_187422993.1">
    <property type="nucleotide sequence ID" value="NZ_CP060637.1"/>
</dbReference>
<organism evidence="1 2">
    <name type="scientific">Fusobacterium hominis</name>
    <dbReference type="NCBI Taxonomy" id="2764326"/>
    <lineage>
        <taxon>Bacteria</taxon>
        <taxon>Fusobacteriati</taxon>
        <taxon>Fusobacteriota</taxon>
        <taxon>Fusobacteriia</taxon>
        <taxon>Fusobacteriales</taxon>
        <taxon>Fusobacteriaceae</taxon>
        <taxon>Fusobacterium</taxon>
    </lineage>
</organism>
<accession>A0A7G9GXJ5</accession>
<gene>
    <name evidence="1" type="ORF">H9Q81_01415</name>
</gene>
<proteinExistence type="predicted"/>
<sequence>MNNLCKYQSYANQELGRDIYGYSITIDHLCMFVLSVGDNPLDSNGTYSINLPVNYTKNTFFTLVDNDAGLADTSYSNLQLGWVTKNTITYKGVHRGHTIFIIGYIN</sequence>
<name>A0A7G9GXJ5_9FUSO</name>
<dbReference type="EMBL" id="CP060637">
    <property type="protein sequence ID" value="QNM15527.1"/>
    <property type="molecule type" value="Genomic_DNA"/>
</dbReference>
<evidence type="ECO:0000313" key="2">
    <source>
        <dbReference type="Proteomes" id="UP000515913"/>
    </source>
</evidence>
<dbReference type="KEGG" id="fho:H9Q81_01415"/>
<dbReference type="AlphaFoldDB" id="A0A7G9GXJ5"/>
<dbReference type="Proteomes" id="UP000515913">
    <property type="component" value="Chromosome"/>
</dbReference>
<protein>
    <submittedName>
        <fullName evidence="1">Uncharacterized protein</fullName>
    </submittedName>
</protein>
<keyword evidence="2" id="KW-1185">Reference proteome</keyword>
<reference evidence="1 2" key="1">
    <citation type="submission" date="2020-08" db="EMBL/GenBank/DDBJ databases">
        <authorList>
            <person name="Liu C."/>
            <person name="Sun Q."/>
        </authorList>
    </citation>
    <scope>NUCLEOTIDE SEQUENCE [LARGE SCALE GENOMIC DNA]</scope>
    <source>
        <strain evidence="1 2">NSJ-57</strain>
    </source>
</reference>
<evidence type="ECO:0000313" key="1">
    <source>
        <dbReference type="EMBL" id="QNM15527.1"/>
    </source>
</evidence>